<dbReference type="Gene3D" id="3.30.1370.50">
    <property type="entry name" value="R3H-like domain"/>
    <property type="match status" value="1"/>
</dbReference>
<reference evidence="5 7" key="1">
    <citation type="journal article" date="2008" name="Science">
        <title>The Physcomitrella genome reveals evolutionary insights into the conquest of land by plants.</title>
        <authorList>
            <person name="Rensing S."/>
            <person name="Lang D."/>
            <person name="Zimmer A."/>
            <person name="Terry A."/>
            <person name="Salamov A."/>
            <person name="Shapiro H."/>
            <person name="Nishiyama T."/>
            <person name="Perroud P.-F."/>
            <person name="Lindquist E."/>
            <person name="Kamisugi Y."/>
            <person name="Tanahashi T."/>
            <person name="Sakakibara K."/>
            <person name="Fujita T."/>
            <person name="Oishi K."/>
            <person name="Shin-I T."/>
            <person name="Kuroki Y."/>
            <person name="Toyoda A."/>
            <person name="Suzuki Y."/>
            <person name="Hashimoto A."/>
            <person name="Yamaguchi K."/>
            <person name="Sugano A."/>
            <person name="Kohara Y."/>
            <person name="Fujiyama A."/>
            <person name="Anterola A."/>
            <person name="Aoki S."/>
            <person name="Ashton N."/>
            <person name="Barbazuk W.B."/>
            <person name="Barker E."/>
            <person name="Bennetzen J."/>
            <person name="Bezanilla M."/>
            <person name="Blankenship R."/>
            <person name="Cho S.H."/>
            <person name="Dutcher S."/>
            <person name="Estelle M."/>
            <person name="Fawcett J.A."/>
            <person name="Gundlach H."/>
            <person name="Hanada K."/>
            <person name="Heyl A."/>
            <person name="Hicks K.A."/>
            <person name="Hugh J."/>
            <person name="Lohr M."/>
            <person name="Mayer K."/>
            <person name="Melkozernov A."/>
            <person name="Murata T."/>
            <person name="Nelson D."/>
            <person name="Pils B."/>
            <person name="Prigge M."/>
            <person name="Reiss B."/>
            <person name="Renner T."/>
            <person name="Rombauts S."/>
            <person name="Rushton P."/>
            <person name="Sanderfoot A."/>
            <person name="Schween G."/>
            <person name="Shiu S.-H."/>
            <person name="Stueber K."/>
            <person name="Theodoulou F.L."/>
            <person name="Tu H."/>
            <person name="Van de Peer Y."/>
            <person name="Verrier P.J."/>
            <person name="Waters E."/>
            <person name="Wood A."/>
            <person name="Yang L."/>
            <person name="Cove D."/>
            <person name="Cuming A."/>
            <person name="Hasebe M."/>
            <person name="Lucas S."/>
            <person name="Mishler D.B."/>
            <person name="Reski R."/>
            <person name="Grigoriev I."/>
            <person name="Quatrano R.S."/>
            <person name="Boore J.L."/>
        </authorList>
    </citation>
    <scope>NUCLEOTIDE SEQUENCE [LARGE SCALE GENOMIC DNA]</scope>
    <source>
        <strain evidence="6 7">cv. Gransden 2004</strain>
    </source>
</reference>
<dbReference type="EMBL" id="ABEU02000015">
    <property type="protein sequence ID" value="PNR38900.1"/>
    <property type="molecule type" value="Genomic_DNA"/>
</dbReference>
<dbReference type="GO" id="GO:0003676">
    <property type="term" value="F:nucleic acid binding"/>
    <property type="evidence" value="ECO:0007669"/>
    <property type="project" value="UniProtKB-UniRule"/>
</dbReference>
<dbReference type="RefSeq" id="XP_024396873.1">
    <property type="nucleotide sequence ID" value="XM_024541105.2"/>
</dbReference>
<feature type="compositionally biased region" description="Basic and acidic residues" evidence="2">
    <location>
        <begin position="314"/>
        <end position="325"/>
    </location>
</feature>
<name>A0A2K1JBJ5_PHYPA</name>
<evidence type="ECO:0000313" key="6">
    <source>
        <dbReference type="EnsemblPlants" id="Pp3c15_1650V3.1"/>
    </source>
</evidence>
<dbReference type="Gramene" id="Pp3c15_1650V3.2">
    <property type="protein sequence ID" value="Pp3c15_1650V3.2"/>
    <property type="gene ID" value="Pp3c15_1650"/>
</dbReference>
<feature type="region of interest" description="Disordered" evidence="2">
    <location>
        <begin position="469"/>
        <end position="502"/>
    </location>
</feature>
<dbReference type="OrthoDB" id="278430at2759"/>
<dbReference type="InterPro" id="IPR024771">
    <property type="entry name" value="SUZ"/>
</dbReference>
<feature type="compositionally biased region" description="Low complexity" evidence="2">
    <location>
        <begin position="475"/>
        <end position="494"/>
    </location>
</feature>
<dbReference type="OMA" id="WEMVDLE"/>
<sequence length="502" mass="55217">MGLSAPEVMADLEDVKKGVPEEESSAPESWEMVDLEENMKKLLASSEIASSQVSVEPCITNDGNGVTTGLLPFRTDAADAARGPDQVDGFLKEALQNPRDRLTILRLEQEVERFIRNPSLQVLEFQPMPSSYLRLAAHRVAQHYYLQSMVVDGGSAEGMRIVARKTSETRFPSLRLVDIPVVPQAGDQEEKAAMLPVLPTKVAIKQRPAKGSRSNGLGIGGNGGRLNPSKSVEERKEEYNKARARIFCNELAGKGEEDEPEAENGFSLASLSTGSPRHRESVKEESFQKERSIPPKSASVSPPRRTSVSPTDSSVKEQKEKDPSGRGKLVSSNSLGSNGNGGSRVAIFRDREKDRRDPDYDRNTARYSQRFDPGFGVSLGPYGGQALYAPVVNYNTEFPQLGVPPRGQMHMEPPPPQSLGPQHIRAPWVPTVNAIGYRASDSMMGPYNPAQMGPMTMYMRAPQFGYPGPALSYMQHPDQFQQSQQTHSQQQPDTGVNQARRR</sequence>
<dbReference type="SUPFAM" id="SSF82708">
    <property type="entry name" value="R3H domain"/>
    <property type="match status" value="1"/>
</dbReference>
<feature type="domain" description="R3H" evidence="3">
    <location>
        <begin position="101"/>
        <end position="165"/>
    </location>
</feature>
<proteinExistence type="predicted"/>
<dbReference type="Gramene" id="Pp3c15_1650V3.1">
    <property type="protein sequence ID" value="Pp3c15_1650V3.1"/>
    <property type="gene ID" value="Pp3c15_1650"/>
</dbReference>
<feature type="compositionally biased region" description="Low complexity" evidence="2">
    <location>
        <begin position="297"/>
        <end position="313"/>
    </location>
</feature>
<dbReference type="PANTHER" id="PTHR15672">
    <property type="entry name" value="CAMP-REGULATED PHOSPHOPROTEIN 21 RELATED R3H DOMAIN CONTAINING PROTEIN"/>
    <property type="match status" value="1"/>
</dbReference>
<feature type="region of interest" description="Disordered" evidence="2">
    <location>
        <begin position="254"/>
        <end position="367"/>
    </location>
</feature>
<protein>
    <recommendedName>
        <fullName evidence="8">SUZ domain-containing protein</fullName>
    </recommendedName>
</protein>
<dbReference type="InterPro" id="IPR001374">
    <property type="entry name" value="R3H_dom"/>
</dbReference>
<dbReference type="InterPro" id="IPR036867">
    <property type="entry name" value="R3H_dom_sf"/>
</dbReference>
<dbReference type="CDD" id="cd02642">
    <property type="entry name" value="R3H_encore_like"/>
    <property type="match status" value="1"/>
</dbReference>
<dbReference type="STRING" id="3218.A0A2K1JBJ5"/>
<evidence type="ECO:0008006" key="8">
    <source>
        <dbReference type="Google" id="ProtNLM"/>
    </source>
</evidence>
<feature type="region of interest" description="Disordered" evidence="2">
    <location>
        <begin position="206"/>
        <end position="237"/>
    </location>
</feature>
<dbReference type="AlphaFoldDB" id="A0A2K1JBJ5"/>
<feature type="domain" description="SUZ" evidence="4">
    <location>
        <begin position="170"/>
        <end position="251"/>
    </location>
</feature>
<feature type="region of interest" description="Disordered" evidence="2">
    <location>
        <begin position="1"/>
        <end position="29"/>
    </location>
</feature>
<dbReference type="SMART" id="SM00393">
    <property type="entry name" value="R3H"/>
    <property type="match status" value="1"/>
</dbReference>
<organism evidence="5">
    <name type="scientific">Physcomitrium patens</name>
    <name type="common">Spreading-leaved earth moss</name>
    <name type="synonym">Physcomitrella patens</name>
    <dbReference type="NCBI Taxonomy" id="3218"/>
    <lineage>
        <taxon>Eukaryota</taxon>
        <taxon>Viridiplantae</taxon>
        <taxon>Streptophyta</taxon>
        <taxon>Embryophyta</taxon>
        <taxon>Bryophyta</taxon>
        <taxon>Bryophytina</taxon>
        <taxon>Bryopsida</taxon>
        <taxon>Funariidae</taxon>
        <taxon>Funariales</taxon>
        <taxon>Funariaceae</taxon>
        <taxon>Physcomitrium</taxon>
    </lineage>
</organism>
<reference evidence="5 7" key="2">
    <citation type="journal article" date="2018" name="Plant J.">
        <title>The Physcomitrella patens chromosome-scale assembly reveals moss genome structure and evolution.</title>
        <authorList>
            <person name="Lang D."/>
            <person name="Ullrich K.K."/>
            <person name="Murat F."/>
            <person name="Fuchs J."/>
            <person name="Jenkins J."/>
            <person name="Haas F.B."/>
            <person name="Piednoel M."/>
            <person name="Gundlach H."/>
            <person name="Van Bel M."/>
            <person name="Meyberg R."/>
            <person name="Vives C."/>
            <person name="Morata J."/>
            <person name="Symeonidi A."/>
            <person name="Hiss M."/>
            <person name="Muchero W."/>
            <person name="Kamisugi Y."/>
            <person name="Saleh O."/>
            <person name="Blanc G."/>
            <person name="Decker E.L."/>
            <person name="van Gessel N."/>
            <person name="Grimwood J."/>
            <person name="Hayes R.D."/>
            <person name="Graham S.W."/>
            <person name="Gunter L.E."/>
            <person name="McDaniel S.F."/>
            <person name="Hoernstein S.N.W."/>
            <person name="Larsson A."/>
            <person name="Li F.W."/>
            <person name="Perroud P.F."/>
            <person name="Phillips J."/>
            <person name="Ranjan P."/>
            <person name="Rokshar D.S."/>
            <person name="Rothfels C.J."/>
            <person name="Schneider L."/>
            <person name="Shu S."/>
            <person name="Stevenson D.W."/>
            <person name="Thummler F."/>
            <person name="Tillich M."/>
            <person name="Villarreal Aguilar J.C."/>
            <person name="Widiez T."/>
            <person name="Wong G.K."/>
            <person name="Wymore A."/>
            <person name="Zhang Y."/>
            <person name="Zimmer A.D."/>
            <person name="Quatrano R.S."/>
            <person name="Mayer K.F.X."/>
            <person name="Goodstein D."/>
            <person name="Casacuberta J.M."/>
            <person name="Vandepoele K."/>
            <person name="Reski R."/>
            <person name="Cuming A.C."/>
            <person name="Tuskan G.A."/>
            <person name="Maumus F."/>
            <person name="Salse J."/>
            <person name="Schmutz J."/>
            <person name="Rensing S.A."/>
        </authorList>
    </citation>
    <scope>NUCLEOTIDE SEQUENCE [LARGE SCALE GENOMIC DNA]</scope>
    <source>
        <strain evidence="6 7">cv. Gransden 2004</strain>
    </source>
</reference>
<accession>A0A2K1JBJ5</accession>
<reference evidence="6" key="3">
    <citation type="submission" date="2020-12" db="UniProtKB">
        <authorList>
            <consortium name="EnsemblPlants"/>
        </authorList>
    </citation>
    <scope>IDENTIFICATION</scope>
</reference>
<keyword evidence="1" id="KW-0597">Phosphoprotein</keyword>
<dbReference type="PROSITE" id="PS51673">
    <property type="entry name" value="SUZ"/>
    <property type="match status" value="1"/>
</dbReference>
<dbReference type="Pfam" id="PF01424">
    <property type="entry name" value="R3H"/>
    <property type="match status" value="1"/>
</dbReference>
<feature type="compositionally biased region" description="Basic and acidic residues" evidence="2">
    <location>
        <begin position="277"/>
        <end position="293"/>
    </location>
</feature>
<gene>
    <name evidence="6" type="primary">LOC112292532</name>
    <name evidence="5" type="ORF">PHYPA_019178</name>
</gene>
<dbReference type="EnsemblPlants" id="Pp3c15_1650V3.1">
    <property type="protein sequence ID" value="Pp3c15_1650V3.1"/>
    <property type="gene ID" value="Pp3c15_1650"/>
</dbReference>
<dbReference type="InterPro" id="IPR051937">
    <property type="entry name" value="R3H_domain_containing"/>
</dbReference>
<evidence type="ECO:0000313" key="7">
    <source>
        <dbReference type="Proteomes" id="UP000006727"/>
    </source>
</evidence>
<evidence type="ECO:0000256" key="2">
    <source>
        <dbReference type="SAM" id="MobiDB-lite"/>
    </source>
</evidence>
<dbReference type="EnsemblPlants" id="Pp3c15_1650V3.2">
    <property type="protein sequence ID" value="Pp3c15_1650V3.2"/>
    <property type="gene ID" value="Pp3c15_1650"/>
</dbReference>
<dbReference type="Proteomes" id="UP000006727">
    <property type="component" value="Chromosome 15"/>
</dbReference>
<dbReference type="GeneID" id="112292532"/>
<evidence type="ECO:0000259" key="3">
    <source>
        <dbReference type="PROSITE" id="PS51061"/>
    </source>
</evidence>
<evidence type="ECO:0000259" key="4">
    <source>
        <dbReference type="PROSITE" id="PS51673"/>
    </source>
</evidence>
<feature type="compositionally biased region" description="Basic and acidic residues" evidence="2">
    <location>
        <begin position="347"/>
        <end position="364"/>
    </location>
</feature>
<keyword evidence="7" id="KW-1185">Reference proteome</keyword>
<evidence type="ECO:0000313" key="5">
    <source>
        <dbReference type="EMBL" id="PNR38900.1"/>
    </source>
</evidence>
<dbReference type="Pfam" id="PF12752">
    <property type="entry name" value="SUZ"/>
    <property type="match status" value="1"/>
</dbReference>
<dbReference type="PROSITE" id="PS51061">
    <property type="entry name" value="R3H"/>
    <property type="match status" value="1"/>
</dbReference>
<evidence type="ECO:0000256" key="1">
    <source>
        <dbReference type="ARBA" id="ARBA00022553"/>
    </source>
</evidence>
<dbReference type="PANTHER" id="PTHR15672:SF8">
    <property type="entry name" value="PROTEIN ENCORE"/>
    <property type="match status" value="1"/>
</dbReference>
<dbReference type="PaxDb" id="3218-PP1S124_13V6.1"/>